<name>A0ABS5T2F8_9GAMM</name>
<keyword evidence="5" id="KW-0788">Thiol protease</keyword>
<dbReference type="InterPro" id="IPR038765">
    <property type="entry name" value="Papain-like_cys_pep_sf"/>
</dbReference>
<dbReference type="InterPro" id="IPR052062">
    <property type="entry name" value="Murein_DD/LD_carboxypeptidase"/>
</dbReference>
<accession>A0ABS5T2F8</accession>
<keyword evidence="4" id="KW-0378">Hydrolase</keyword>
<keyword evidence="2" id="KW-0645">Protease</keyword>
<dbReference type="SUPFAM" id="SSF54001">
    <property type="entry name" value="Cysteine proteinases"/>
    <property type="match status" value="1"/>
</dbReference>
<dbReference type="Gene3D" id="3.90.1720.10">
    <property type="entry name" value="endopeptidase domain like (from Nostoc punctiforme)"/>
    <property type="match status" value="1"/>
</dbReference>
<evidence type="ECO:0000256" key="2">
    <source>
        <dbReference type="ARBA" id="ARBA00022670"/>
    </source>
</evidence>
<dbReference type="Proteomes" id="UP000786875">
    <property type="component" value="Unassembled WGS sequence"/>
</dbReference>
<evidence type="ECO:0000256" key="4">
    <source>
        <dbReference type="ARBA" id="ARBA00022801"/>
    </source>
</evidence>
<dbReference type="InterPro" id="IPR000064">
    <property type="entry name" value="NLP_P60_dom"/>
</dbReference>
<sequence>MLIQLLLRSRLVISIFFTFLIIGCSSHAPSPDSRLSNPRQVHMILSDQLVKWRGTPYRYGGMSRSGIDCSGFVYRTYRDRFGIQLPRTTRQLSETGTKIRKKDLLPGDLVFFKTGWGEGGLHVGIYDTQNQFIHASTSRGVMRSSLSNMYWQKVFWQARRL</sequence>
<evidence type="ECO:0000313" key="7">
    <source>
        <dbReference type="EMBL" id="MBT0726519.1"/>
    </source>
</evidence>
<protein>
    <submittedName>
        <fullName evidence="7">Endopeptidase</fullName>
    </submittedName>
</protein>
<evidence type="ECO:0000259" key="6">
    <source>
        <dbReference type="PROSITE" id="PS51935"/>
    </source>
</evidence>
<organism evidence="7 8">
    <name type="scientific">Rosenbergiella australiborealis</name>
    <dbReference type="NCBI Taxonomy" id="1544696"/>
    <lineage>
        <taxon>Bacteria</taxon>
        <taxon>Pseudomonadati</taxon>
        <taxon>Pseudomonadota</taxon>
        <taxon>Gammaproteobacteria</taxon>
        <taxon>Enterobacterales</taxon>
        <taxon>Erwiniaceae</taxon>
        <taxon>Rosenbergiella</taxon>
    </lineage>
</organism>
<dbReference type="Pfam" id="PF00877">
    <property type="entry name" value="NLPC_P60"/>
    <property type="match status" value="1"/>
</dbReference>
<dbReference type="PANTHER" id="PTHR47360">
    <property type="entry name" value="MUREIN DD-ENDOPEPTIDASE MEPS/MUREIN LD-CARBOXYPEPTIDASE"/>
    <property type="match status" value="1"/>
</dbReference>
<comment type="similarity">
    <text evidence="1">Belongs to the peptidase C40 family.</text>
</comment>
<comment type="caution">
    <text evidence="7">The sequence shown here is derived from an EMBL/GenBank/DDBJ whole genome shotgun (WGS) entry which is preliminary data.</text>
</comment>
<dbReference type="RefSeq" id="WP_214212338.1">
    <property type="nucleotide sequence ID" value="NZ_JABBFO010000002.1"/>
</dbReference>
<keyword evidence="8" id="KW-1185">Reference proteome</keyword>
<dbReference type="EMBL" id="JABBFO010000002">
    <property type="protein sequence ID" value="MBT0726519.1"/>
    <property type="molecule type" value="Genomic_DNA"/>
</dbReference>
<evidence type="ECO:0000256" key="3">
    <source>
        <dbReference type="ARBA" id="ARBA00022729"/>
    </source>
</evidence>
<reference evidence="7 8" key="1">
    <citation type="submission" date="2020-04" db="EMBL/GenBank/DDBJ databases">
        <title>Genome sequencing of Rosenbergiella species.</title>
        <authorList>
            <person name="Alvarez-Perez S."/>
            <person name="Lievens B."/>
        </authorList>
    </citation>
    <scope>NUCLEOTIDE SEQUENCE [LARGE SCALE GENOMIC DNA]</scope>
    <source>
        <strain evidence="7 8">CdVSA20.1</strain>
    </source>
</reference>
<evidence type="ECO:0000313" key="8">
    <source>
        <dbReference type="Proteomes" id="UP000786875"/>
    </source>
</evidence>
<dbReference type="PROSITE" id="PS51935">
    <property type="entry name" value="NLPC_P60"/>
    <property type="match status" value="1"/>
</dbReference>
<evidence type="ECO:0000256" key="5">
    <source>
        <dbReference type="ARBA" id="ARBA00022807"/>
    </source>
</evidence>
<gene>
    <name evidence="7" type="ORF">HGT73_03840</name>
</gene>
<proteinExistence type="inferred from homology"/>
<dbReference type="PANTHER" id="PTHR47360:SF1">
    <property type="entry name" value="ENDOPEPTIDASE NLPC-RELATED"/>
    <property type="match status" value="1"/>
</dbReference>
<feature type="domain" description="NlpC/P60" evidence="6">
    <location>
        <begin position="39"/>
        <end position="161"/>
    </location>
</feature>
<keyword evidence="3" id="KW-0732">Signal</keyword>
<evidence type="ECO:0000256" key="1">
    <source>
        <dbReference type="ARBA" id="ARBA00007074"/>
    </source>
</evidence>